<dbReference type="Pfam" id="PF07394">
    <property type="entry name" value="DUF1501"/>
    <property type="match status" value="1"/>
</dbReference>
<dbReference type="PROSITE" id="PS51318">
    <property type="entry name" value="TAT"/>
    <property type="match status" value="1"/>
</dbReference>
<dbReference type="PANTHER" id="PTHR43737:SF1">
    <property type="entry name" value="DUF1501 DOMAIN-CONTAINING PROTEIN"/>
    <property type="match status" value="1"/>
</dbReference>
<dbReference type="AlphaFoldDB" id="A0A517SFC9"/>
<dbReference type="KEGG" id="ccos:Pan44_28740"/>
<gene>
    <name evidence="1" type="ORF">Pan44_28740</name>
</gene>
<reference evidence="1 2" key="1">
    <citation type="submission" date="2019-02" db="EMBL/GenBank/DDBJ databases">
        <title>Deep-cultivation of Planctomycetes and their phenomic and genomic characterization uncovers novel biology.</title>
        <authorList>
            <person name="Wiegand S."/>
            <person name="Jogler M."/>
            <person name="Boedeker C."/>
            <person name="Pinto D."/>
            <person name="Vollmers J."/>
            <person name="Rivas-Marin E."/>
            <person name="Kohn T."/>
            <person name="Peeters S.H."/>
            <person name="Heuer A."/>
            <person name="Rast P."/>
            <person name="Oberbeckmann S."/>
            <person name="Bunk B."/>
            <person name="Jeske O."/>
            <person name="Meyerdierks A."/>
            <person name="Storesund J.E."/>
            <person name="Kallscheuer N."/>
            <person name="Luecker S."/>
            <person name="Lage O.M."/>
            <person name="Pohl T."/>
            <person name="Merkel B.J."/>
            <person name="Hornburger P."/>
            <person name="Mueller R.-W."/>
            <person name="Bruemmer F."/>
            <person name="Labrenz M."/>
            <person name="Spormann A.M."/>
            <person name="Op den Camp H."/>
            <person name="Overmann J."/>
            <person name="Amann R."/>
            <person name="Jetten M.S.M."/>
            <person name="Mascher T."/>
            <person name="Medema M.H."/>
            <person name="Devos D.P."/>
            <person name="Kaster A.-K."/>
            <person name="Ovreas L."/>
            <person name="Rohde M."/>
            <person name="Galperin M.Y."/>
            <person name="Jogler C."/>
        </authorList>
    </citation>
    <scope>NUCLEOTIDE SEQUENCE [LARGE SCALE GENOMIC DNA]</scope>
    <source>
        <strain evidence="1 2">Pan44</strain>
    </source>
</reference>
<protein>
    <recommendedName>
        <fullName evidence="3">DUF1501 domain-containing protein</fullName>
    </recommendedName>
</protein>
<dbReference type="Proteomes" id="UP000315700">
    <property type="component" value="Chromosome"/>
</dbReference>
<dbReference type="OrthoDB" id="127333at2"/>
<evidence type="ECO:0008006" key="3">
    <source>
        <dbReference type="Google" id="ProtNLM"/>
    </source>
</evidence>
<dbReference type="EMBL" id="CP036271">
    <property type="protein sequence ID" value="QDT54836.1"/>
    <property type="molecule type" value="Genomic_DNA"/>
</dbReference>
<sequence>MSFGKNSSRRFCDGITRRSFVRLGSLAVGGLGLTDLIRNEARGAAKARRHKSVIMVYLTGGIGHQDTFDLKPQAPVEMRGEFRQIATAVPGTAFCEHLPRLSACADKFTVLRSIVGQRDEHSSFQSVTGFTMGETAQRKLPHFGSIVSRVQGGTDSLTPPFIDLFPTMQHRPYNSTGAGYLGSAYHQVRADGEDLNSMKLRYIERPQFEGRQRLLTGLDELRRRQDAHGFSDADESYRRAFEVMTSSRIIEAMDVEREDVAIRERYGKGSSKHLGDGAPMWNDQLLIARRLVESGVRVVTVAYGFWDTHGNNFSHMKQHLPLFDTGISALIEDLHARGLSEDCTVVVWGEFGRSPKINTNAGRDHWAPVQSVLVSGGGMPEGLVIGSTDKTAAYAQERPIHYRDVLATVYHNLGIDPHDFVRDVSDRPVAILPEDARPIRELASAGRVQHS</sequence>
<keyword evidence="2" id="KW-1185">Reference proteome</keyword>
<evidence type="ECO:0000313" key="2">
    <source>
        <dbReference type="Proteomes" id="UP000315700"/>
    </source>
</evidence>
<dbReference type="InterPro" id="IPR017850">
    <property type="entry name" value="Alkaline_phosphatase_core_sf"/>
</dbReference>
<accession>A0A517SFC9</accession>
<dbReference type="SUPFAM" id="SSF53649">
    <property type="entry name" value="Alkaline phosphatase-like"/>
    <property type="match status" value="1"/>
</dbReference>
<dbReference type="PANTHER" id="PTHR43737">
    <property type="entry name" value="BLL7424 PROTEIN"/>
    <property type="match status" value="1"/>
</dbReference>
<dbReference type="InterPro" id="IPR010869">
    <property type="entry name" value="DUF1501"/>
</dbReference>
<organism evidence="1 2">
    <name type="scientific">Caulifigura coniformis</name>
    <dbReference type="NCBI Taxonomy" id="2527983"/>
    <lineage>
        <taxon>Bacteria</taxon>
        <taxon>Pseudomonadati</taxon>
        <taxon>Planctomycetota</taxon>
        <taxon>Planctomycetia</taxon>
        <taxon>Planctomycetales</taxon>
        <taxon>Planctomycetaceae</taxon>
        <taxon>Caulifigura</taxon>
    </lineage>
</organism>
<dbReference type="InParanoid" id="A0A517SFC9"/>
<evidence type="ECO:0000313" key="1">
    <source>
        <dbReference type="EMBL" id="QDT54836.1"/>
    </source>
</evidence>
<name>A0A517SFC9_9PLAN</name>
<dbReference type="RefSeq" id="WP_145030658.1">
    <property type="nucleotide sequence ID" value="NZ_CP036271.1"/>
</dbReference>
<proteinExistence type="predicted"/>
<dbReference type="InterPro" id="IPR006311">
    <property type="entry name" value="TAT_signal"/>
</dbReference>